<evidence type="ECO:0000256" key="1">
    <source>
        <dbReference type="SAM" id="MobiDB-lite"/>
    </source>
</evidence>
<evidence type="ECO:0000259" key="2">
    <source>
        <dbReference type="Pfam" id="PF14905"/>
    </source>
</evidence>
<accession>A0A3D9CH58</accession>
<reference evidence="3 4" key="1">
    <citation type="journal article" date="2007" name="Int. J. Syst. Evol. Microbiol.">
        <title>Chryseobacterium flavum sp. nov., isolated from polluted soil.</title>
        <authorList>
            <person name="Zhou Y."/>
            <person name="Dong J."/>
            <person name="Wang X."/>
            <person name="Huang X."/>
            <person name="Zhang K.Y."/>
            <person name="Zhang Y.Q."/>
            <person name="Guo Y.F."/>
            <person name="Lai R."/>
            <person name="Li W.J."/>
        </authorList>
    </citation>
    <scope>NUCLEOTIDE SEQUENCE [LARGE SCALE GENOMIC DNA]</scope>
    <source>
        <strain evidence="3 4">KCTC 12877</strain>
    </source>
</reference>
<gene>
    <name evidence="3" type="ORF">DRF59_17880</name>
</gene>
<keyword evidence="4" id="KW-1185">Reference proteome</keyword>
<protein>
    <recommendedName>
        <fullName evidence="2">Outer membrane protein beta-barrel domain-containing protein</fullName>
    </recommendedName>
</protein>
<feature type="domain" description="Outer membrane protein beta-barrel" evidence="2">
    <location>
        <begin position="434"/>
        <end position="756"/>
    </location>
</feature>
<dbReference type="Pfam" id="PF14905">
    <property type="entry name" value="OMP_b-brl_3"/>
    <property type="match status" value="1"/>
</dbReference>
<dbReference type="SUPFAM" id="SSF49464">
    <property type="entry name" value="Carboxypeptidase regulatory domain-like"/>
    <property type="match status" value="1"/>
</dbReference>
<dbReference type="InterPro" id="IPR041700">
    <property type="entry name" value="OMP_b-brl_3"/>
</dbReference>
<dbReference type="AlphaFoldDB" id="A0A3D9CH58"/>
<dbReference type="RefSeq" id="WP_115963430.1">
    <property type="nucleotide sequence ID" value="NZ_CBCRVL010000020.1"/>
</dbReference>
<dbReference type="OrthoDB" id="1682379at2"/>
<dbReference type="EMBL" id="QNUE01000019">
    <property type="protein sequence ID" value="REC65081.1"/>
    <property type="molecule type" value="Genomic_DNA"/>
</dbReference>
<organism evidence="3 4">
    <name type="scientific">Chryseobacterium flavum</name>
    <dbReference type="NCBI Taxonomy" id="415851"/>
    <lineage>
        <taxon>Bacteria</taxon>
        <taxon>Pseudomonadati</taxon>
        <taxon>Bacteroidota</taxon>
        <taxon>Flavobacteriia</taxon>
        <taxon>Flavobacteriales</taxon>
        <taxon>Weeksellaceae</taxon>
        <taxon>Chryseobacterium group</taxon>
        <taxon>Chryseobacterium</taxon>
    </lineage>
</organism>
<feature type="region of interest" description="Disordered" evidence="1">
    <location>
        <begin position="401"/>
        <end position="428"/>
    </location>
</feature>
<dbReference type="Proteomes" id="UP000256769">
    <property type="component" value="Unassembled WGS sequence"/>
</dbReference>
<dbReference type="InterPro" id="IPR008969">
    <property type="entry name" value="CarboxyPept-like_regulatory"/>
</dbReference>
<proteinExistence type="predicted"/>
<sequence>MKKTLLLLLVFICNILILHAQKLHIDGKVSDSGKKPIENVTVYLLKAKDSSIVNYTASNKEGNFSLKIDALEEPSVLRIDAENLFYSKRFEKIDQSISLGDIVLEKKAIINIDEVKITVSPVKIKKDTVEFNASAIKVRPDSKIEELLKQIPGVEISNDDKITVNGKEVDQIMVNGKPFFDKDGKMALQNLPADIIKNIQFTTTKTKDEELSGKPPKSQNTTINFNIDEKKNKGLLSRITVGYGSDKRYEGSGLVSYFKGDTKISILASSNNINSKSISADEVFDNMGRSSKGSGTQGGGIQKSTTIGVNFNDKLSKDADLDNLSIKYSDSDRETHSKISKTTLLPDYTLKTTSENSSSNESKQYNFDSSVRIKLDSLTNIYISPSFSGSESFNYSQTRSSTLRDDKLLNESSSSGTTNSTNNTFSPNIYFSKNLKKKGRVISATVNSTISEAKSDQLNQSQNTFYQETGAVTTDNRNQIQKNQNQNDQYNFSAGYTEPLSDSATVGMEIKYSSKLSRDSRAVNDFDPATGQYSKYNTELSNSMQQRINQFSPELSFSVFKKKFNIWTIANLDISDMKVLSVFKGQQYDLQKNFILPRYMMNFQYAFSDRKRITFSNSASFSIPAAEQLIPYHDESNPLISYTGNPNLKNSWMNSSSLSFNSYNLVKNFHYYITLGFTYRNNDVVNYSKYDNSGRQIITYGNISGNKTFNISTNFNKSFKWGDKKMTISPRFSLNYVYNNGFINGQLFRSNSYNISPALNFGFEIKDKLTIKPSYKIGYNFSKYSNYTVDQVNTTNQSLKLELTNYLFQSRLVFGNDFEYNTNSNIAPGFKRDFYFWNTSLGYSFFKKQLTAKIKVYDVLNQNQSVRRTIADSYFEDREDLILKRYIMFSLSMKLNKFSGKKPKKKQKQDMKF</sequence>
<evidence type="ECO:0000313" key="3">
    <source>
        <dbReference type="EMBL" id="REC65081.1"/>
    </source>
</evidence>
<feature type="compositionally biased region" description="Low complexity" evidence="1">
    <location>
        <begin position="410"/>
        <end position="426"/>
    </location>
</feature>
<name>A0A3D9CH58_9FLAO</name>
<dbReference type="SUPFAM" id="SSF56935">
    <property type="entry name" value="Porins"/>
    <property type="match status" value="1"/>
</dbReference>
<comment type="caution">
    <text evidence="3">The sequence shown here is derived from an EMBL/GenBank/DDBJ whole genome shotgun (WGS) entry which is preliminary data.</text>
</comment>
<evidence type="ECO:0000313" key="4">
    <source>
        <dbReference type="Proteomes" id="UP000256769"/>
    </source>
</evidence>